<evidence type="ECO:0000256" key="1">
    <source>
        <dbReference type="SAM" id="MobiDB-lite"/>
    </source>
</evidence>
<keyword evidence="3" id="KW-1185">Reference proteome</keyword>
<accession>A0A177AQS1</accession>
<proteinExistence type="predicted"/>
<protein>
    <submittedName>
        <fullName evidence="2">Uncharacterized protein</fullName>
    </submittedName>
</protein>
<organism evidence="2 3">
    <name type="scientific">Intoshia linei</name>
    <dbReference type="NCBI Taxonomy" id="1819745"/>
    <lineage>
        <taxon>Eukaryota</taxon>
        <taxon>Metazoa</taxon>
        <taxon>Spiralia</taxon>
        <taxon>Lophotrochozoa</taxon>
        <taxon>Mesozoa</taxon>
        <taxon>Orthonectida</taxon>
        <taxon>Rhopaluridae</taxon>
        <taxon>Intoshia</taxon>
    </lineage>
</organism>
<comment type="caution">
    <text evidence="2">The sequence shown here is derived from an EMBL/GenBank/DDBJ whole genome shotgun (WGS) entry which is preliminary data.</text>
</comment>
<evidence type="ECO:0000313" key="3">
    <source>
        <dbReference type="Proteomes" id="UP000078046"/>
    </source>
</evidence>
<reference evidence="2 3" key="1">
    <citation type="submission" date="2016-04" db="EMBL/GenBank/DDBJ databases">
        <title>The genome of Intoshia linei affirms orthonectids as highly simplified spiralians.</title>
        <authorList>
            <person name="Mikhailov K.V."/>
            <person name="Slusarev G.S."/>
            <person name="Nikitin M.A."/>
            <person name="Logacheva M.D."/>
            <person name="Penin A."/>
            <person name="Aleoshin V."/>
            <person name="Panchin Y.V."/>
        </authorList>
    </citation>
    <scope>NUCLEOTIDE SEQUENCE [LARGE SCALE GENOMIC DNA]</scope>
    <source>
        <strain evidence="2">Intl2013</strain>
        <tissue evidence="2">Whole animal</tissue>
    </source>
</reference>
<feature type="non-terminal residue" evidence="2">
    <location>
        <position position="106"/>
    </location>
</feature>
<dbReference type="EMBL" id="LWCA01002067">
    <property type="protein sequence ID" value="OAF64160.1"/>
    <property type="molecule type" value="Genomic_DNA"/>
</dbReference>
<sequence length="106" mass="12708">MGKSRRRLKSDGHYSNSKQSQTAKTFTKYATNTKRRKIPQKYQFYDFFEVDYEQVGLDQDDPNYESSDEKLNYIRYQKKIDINKYEKCIDGCIKEYFLNGTTKDVL</sequence>
<dbReference type="Proteomes" id="UP000078046">
    <property type="component" value="Unassembled WGS sequence"/>
</dbReference>
<evidence type="ECO:0000313" key="2">
    <source>
        <dbReference type="EMBL" id="OAF64160.1"/>
    </source>
</evidence>
<feature type="region of interest" description="Disordered" evidence="1">
    <location>
        <begin position="1"/>
        <end position="25"/>
    </location>
</feature>
<feature type="compositionally biased region" description="Polar residues" evidence="1">
    <location>
        <begin position="13"/>
        <end position="25"/>
    </location>
</feature>
<dbReference type="AlphaFoldDB" id="A0A177AQS1"/>
<gene>
    <name evidence="2" type="ORF">A3Q56_08132</name>
</gene>
<name>A0A177AQS1_9BILA</name>